<dbReference type="InterPro" id="IPR001680">
    <property type="entry name" value="WD40_rpt"/>
</dbReference>
<dbReference type="SUPFAM" id="SSF50978">
    <property type="entry name" value="WD40 repeat-like"/>
    <property type="match status" value="1"/>
</dbReference>
<accession>A0A1X2IAH5</accession>
<dbReference type="SMART" id="SM00320">
    <property type="entry name" value="WD40"/>
    <property type="match status" value="4"/>
</dbReference>
<dbReference type="Proteomes" id="UP000193560">
    <property type="component" value="Unassembled WGS sequence"/>
</dbReference>
<dbReference type="EMBL" id="MCGE01000018">
    <property type="protein sequence ID" value="ORZ12763.1"/>
    <property type="molecule type" value="Genomic_DNA"/>
</dbReference>
<name>A0A1X2IAH5_9FUNG</name>
<comment type="caution">
    <text evidence="1">The sequence shown here is derived from an EMBL/GenBank/DDBJ whole genome shotgun (WGS) entry which is preliminary data.</text>
</comment>
<protein>
    <submittedName>
        <fullName evidence="1">WD40-repeat-containing domain protein</fullName>
    </submittedName>
</protein>
<sequence length="292" mass="32658">MSPNLSNRNKSHINNFFKACHWSPDGTCLLTSSEDRMIRLFDIPSSIYDPSTTEPVTLTPSLGILEGESICDIAWFPSMNSQDPATCCFLSSTRDHPVRLWDATTGKVRASYCVVDHQERFIGPNVLKFNLDGTKIYCGYENMIEIFDVHAPGNNTSTKHSTTPHRKSRKGQKGIISCLDFNPDHSGMYAAGSYSQSIGIYDERTNDLCLKLTGMKGGGITQVKFSLDGNLLYSASRQFNRISCWDIRQSGNILYEIDRKGKTNQRITFDLDPTGSVLVTGDQVIKEKLIYL</sequence>
<dbReference type="STRING" id="90262.A0A1X2IAH5"/>
<evidence type="ECO:0000313" key="2">
    <source>
        <dbReference type="Proteomes" id="UP000193560"/>
    </source>
</evidence>
<dbReference type="Pfam" id="PF00400">
    <property type="entry name" value="WD40"/>
    <property type="match status" value="2"/>
</dbReference>
<proteinExistence type="predicted"/>
<evidence type="ECO:0000313" key="1">
    <source>
        <dbReference type="EMBL" id="ORZ12763.1"/>
    </source>
</evidence>
<dbReference type="InterPro" id="IPR036322">
    <property type="entry name" value="WD40_repeat_dom_sf"/>
</dbReference>
<dbReference type="AlphaFoldDB" id="A0A1X2IAH5"/>
<organism evidence="1 2">
    <name type="scientific">Absidia repens</name>
    <dbReference type="NCBI Taxonomy" id="90262"/>
    <lineage>
        <taxon>Eukaryota</taxon>
        <taxon>Fungi</taxon>
        <taxon>Fungi incertae sedis</taxon>
        <taxon>Mucoromycota</taxon>
        <taxon>Mucoromycotina</taxon>
        <taxon>Mucoromycetes</taxon>
        <taxon>Mucorales</taxon>
        <taxon>Cunninghamellaceae</taxon>
        <taxon>Absidia</taxon>
    </lineage>
</organism>
<reference evidence="1 2" key="1">
    <citation type="submission" date="2016-07" db="EMBL/GenBank/DDBJ databases">
        <title>Pervasive Adenine N6-methylation of Active Genes in Fungi.</title>
        <authorList>
            <consortium name="DOE Joint Genome Institute"/>
            <person name="Mondo S.J."/>
            <person name="Dannebaum R.O."/>
            <person name="Kuo R.C."/>
            <person name="Labutti K."/>
            <person name="Haridas S."/>
            <person name="Kuo A."/>
            <person name="Salamov A."/>
            <person name="Ahrendt S.R."/>
            <person name="Lipzen A."/>
            <person name="Sullivan W."/>
            <person name="Andreopoulos W.B."/>
            <person name="Clum A."/>
            <person name="Lindquist E."/>
            <person name="Daum C."/>
            <person name="Ramamoorthy G.K."/>
            <person name="Gryganskyi A."/>
            <person name="Culley D."/>
            <person name="Magnuson J.K."/>
            <person name="James T.Y."/>
            <person name="O'Malley M.A."/>
            <person name="Stajich J.E."/>
            <person name="Spatafora J.W."/>
            <person name="Visel A."/>
            <person name="Grigoriev I.V."/>
        </authorList>
    </citation>
    <scope>NUCLEOTIDE SEQUENCE [LARGE SCALE GENOMIC DNA]</scope>
    <source>
        <strain evidence="1 2">NRRL 1336</strain>
    </source>
</reference>
<dbReference type="InterPro" id="IPR015943">
    <property type="entry name" value="WD40/YVTN_repeat-like_dom_sf"/>
</dbReference>
<dbReference type="InterPro" id="IPR051150">
    <property type="entry name" value="SWT21/TCAB1_mRNA_Telomere"/>
</dbReference>
<dbReference type="PANTHER" id="PTHR13211">
    <property type="entry name" value="TELOMERASE CAJAL BODY PROTEIN 1"/>
    <property type="match status" value="1"/>
</dbReference>
<dbReference type="OrthoDB" id="239865at2759"/>
<gene>
    <name evidence="1" type="ORF">BCR42DRAFT_331492</name>
</gene>
<dbReference type="Gene3D" id="2.130.10.10">
    <property type="entry name" value="YVTN repeat-like/Quinoprotein amine dehydrogenase"/>
    <property type="match status" value="2"/>
</dbReference>
<keyword evidence="2" id="KW-1185">Reference proteome</keyword>
<dbReference type="PANTHER" id="PTHR13211:SF0">
    <property type="entry name" value="TELOMERASE CAJAL BODY PROTEIN 1"/>
    <property type="match status" value="1"/>
</dbReference>